<dbReference type="Proteomes" id="UP000583944">
    <property type="component" value="Unassembled WGS sequence"/>
</dbReference>
<evidence type="ECO:0000313" key="3">
    <source>
        <dbReference type="EMBL" id="KAF5222874.1"/>
    </source>
</evidence>
<dbReference type="EMBL" id="JABDHM010000023">
    <property type="protein sequence ID" value="KAF5222874.1"/>
    <property type="molecule type" value="Genomic_DNA"/>
</dbReference>
<accession>A0A7J6Y7X8</accession>
<proteinExistence type="predicted"/>
<keyword evidence="1" id="KW-0175">Coiled coil</keyword>
<evidence type="ECO:0000256" key="1">
    <source>
        <dbReference type="SAM" id="Coils"/>
    </source>
</evidence>
<name>A0A7J6Y7X8_TRYCR</name>
<dbReference type="VEuPathDB" id="TriTrypDB:BCY84_01550"/>
<gene>
    <name evidence="3" type="ORF">ECC02_003960</name>
</gene>
<comment type="caution">
    <text evidence="3">The sequence shown here is derived from an EMBL/GenBank/DDBJ whole genome shotgun (WGS) entry which is preliminary data.</text>
</comment>
<feature type="coiled-coil region" evidence="1">
    <location>
        <begin position="156"/>
        <end position="218"/>
    </location>
</feature>
<organism evidence="3 4">
    <name type="scientific">Trypanosoma cruzi</name>
    <dbReference type="NCBI Taxonomy" id="5693"/>
    <lineage>
        <taxon>Eukaryota</taxon>
        <taxon>Discoba</taxon>
        <taxon>Euglenozoa</taxon>
        <taxon>Kinetoplastea</taxon>
        <taxon>Metakinetoplastina</taxon>
        <taxon>Trypanosomatida</taxon>
        <taxon>Trypanosomatidae</taxon>
        <taxon>Trypanosoma</taxon>
        <taxon>Schizotrypanum</taxon>
    </lineage>
</organism>
<protein>
    <submittedName>
        <fullName evidence="3">Uncharacterized protein</fullName>
    </submittedName>
</protein>
<reference evidence="3 4" key="1">
    <citation type="journal article" date="2019" name="Genome Biol. Evol.">
        <title>Nanopore Sequencing Significantly Improves Genome Assembly of the Protozoan Parasite Trypanosoma cruzi.</title>
        <authorList>
            <person name="Diaz-Viraque F."/>
            <person name="Pita S."/>
            <person name="Greif G."/>
            <person name="de Souza R.C.M."/>
            <person name="Iraola G."/>
            <person name="Robello C."/>
        </authorList>
    </citation>
    <scope>NUCLEOTIDE SEQUENCE [LARGE SCALE GENOMIC DNA]</scope>
    <source>
        <strain evidence="3 4">Berenice</strain>
    </source>
</reference>
<sequence>MRRAVPKDPAEPASLPPDDSLQFTPIGGVESTFIEADEELIRTAGVATLEADRSQREVERWRLEASAQMHCLTKVRREKALLLREVLQLEKSLEEAREAAAVPTSKETCSSIHGGRSVLGDVCDPHGDRIIVVPGTFTLETKGGVTAEEVELRYLISRAISSLDSLQAEIAALKQQHADLWHRRREITEDSKRLKATYQRQKKQREELLEKKLFVEAAEADPAFREALQKRMELKDLVRHAADRRAALKQLRMERASMIGHLLEGAMSRERDACNVHVRIAKKKGFIGHPMHDMLMALQKENKEIRAKYLQLVRGSKEEDAVLSDYLDVLEERLLLDWMADASHDKAV</sequence>
<feature type="compositionally biased region" description="Basic and acidic residues" evidence="2">
    <location>
        <begin position="1"/>
        <end position="10"/>
    </location>
</feature>
<dbReference type="AlphaFoldDB" id="A0A7J6Y7X8"/>
<evidence type="ECO:0000256" key="2">
    <source>
        <dbReference type="SAM" id="MobiDB-lite"/>
    </source>
</evidence>
<feature type="region of interest" description="Disordered" evidence="2">
    <location>
        <begin position="1"/>
        <end position="22"/>
    </location>
</feature>
<evidence type="ECO:0000313" key="4">
    <source>
        <dbReference type="Proteomes" id="UP000583944"/>
    </source>
</evidence>
<dbReference type="VEuPathDB" id="TriTrypDB:ECC02_003960"/>
<feature type="coiled-coil region" evidence="1">
    <location>
        <begin position="72"/>
        <end position="99"/>
    </location>
</feature>